<sequence length="326" mass="38321">MKVFIIDKYHENQRIDKYLKKLLPNAPSGFVYKMLRKKDVRINGIKVKENYILKRGDEVSLYLFEDRFNDYHQAQTIYYLDIQFEVVYEDEQILIVNKPAGLLVQGDSKENTNTLDKQVLAYLYQKKEYNPHSQLAFTPAPVHRLDRNTSGLVIFGKTMKALQDLNEMMKKRYCIDKKYITIVKGFMNDESLEGYVKKNEEEGKMYMVSSDSKGALRMQTEVHSLKSLKEYSLIEVQLITGRTHQIRIHLSSSGHPLMGDRKYGDFNWNKEIKERFKLNYQFLHAYSLTFTKPFGSISYLKGRTFTCRPPEKLLKIIKALFETNDI</sequence>
<comment type="similarity">
    <text evidence="2 6">Belongs to the pseudouridine synthase RluA family.</text>
</comment>
<name>M2PNK6_9FIRM</name>
<dbReference type="InterPro" id="IPR002942">
    <property type="entry name" value="S4_RNA-bd"/>
</dbReference>
<dbReference type="EC" id="5.4.99.-" evidence="6"/>
<dbReference type="SUPFAM" id="SSF55120">
    <property type="entry name" value="Pseudouridine synthase"/>
    <property type="match status" value="1"/>
</dbReference>
<dbReference type="InterPro" id="IPR020103">
    <property type="entry name" value="PsdUridine_synth_cat_dom_sf"/>
</dbReference>
<proteinExistence type="inferred from homology"/>
<dbReference type="InterPro" id="IPR006145">
    <property type="entry name" value="PsdUridine_synth_RsuA/RluA"/>
</dbReference>
<feature type="domain" description="RNA-binding S4" evidence="7">
    <location>
        <begin position="13"/>
        <end position="70"/>
    </location>
</feature>
<keyword evidence="9" id="KW-1185">Reference proteome</keyword>
<comment type="catalytic activity">
    <reaction evidence="1 6">
        <text>a uridine in RNA = a pseudouridine in RNA</text>
        <dbReference type="Rhea" id="RHEA:48348"/>
        <dbReference type="Rhea" id="RHEA-COMP:12068"/>
        <dbReference type="Rhea" id="RHEA-COMP:12069"/>
        <dbReference type="ChEBI" id="CHEBI:65314"/>
        <dbReference type="ChEBI" id="CHEBI:65315"/>
    </reaction>
</comment>
<dbReference type="NCBIfam" id="TIGR00005">
    <property type="entry name" value="rluA_subfam"/>
    <property type="match status" value="1"/>
</dbReference>
<evidence type="ECO:0000313" key="9">
    <source>
        <dbReference type="Proteomes" id="UP000011758"/>
    </source>
</evidence>
<evidence type="ECO:0000256" key="5">
    <source>
        <dbReference type="PROSITE-ProRule" id="PRU00182"/>
    </source>
</evidence>
<dbReference type="CDD" id="cd00165">
    <property type="entry name" value="S4"/>
    <property type="match status" value="1"/>
</dbReference>
<comment type="caution">
    <text evidence="8">The sequence shown here is derived from an EMBL/GenBank/DDBJ whole genome shotgun (WGS) entry which is preliminary data.</text>
</comment>
<dbReference type="GO" id="GO:0000455">
    <property type="term" value="P:enzyme-directed rRNA pseudouridine synthesis"/>
    <property type="evidence" value="ECO:0007669"/>
    <property type="project" value="UniProtKB-ARBA"/>
</dbReference>
<evidence type="ECO:0000256" key="2">
    <source>
        <dbReference type="ARBA" id="ARBA00010876"/>
    </source>
</evidence>
<dbReference type="eggNOG" id="COG0564">
    <property type="taxonomic scope" value="Bacteria"/>
</dbReference>
<dbReference type="InterPro" id="IPR036986">
    <property type="entry name" value="S4_RNA-bd_sf"/>
</dbReference>
<dbReference type="InterPro" id="IPR006224">
    <property type="entry name" value="PsdUridine_synth_RluA-like_CS"/>
</dbReference>
<feature type="active site" evidence="4">
    <location>
        <position position="146"/>
    </location>
</feature>
<dbReference type="PROSITE" id="PS01129">
    <property type="entry name" value="PSI_RLU"/>
    <property type="match status" value="1"/>
</dbReference>
<dbReference type="AlphaFoldDB" id="M2PNK6"/>
<dbReference type="CDD" id="cd02869">
    <property type="entry name" value="PseudoU_synth_RluA_like"/>
    <property type="match status" value="1"/>
</dbReference>
<dbReference type="Gene3D" id="3.30.2350.10">
    <property type="entry name" value="Pseudouridine synthase"/>
    <property type="match status" value="1"/>
</dbReference>
<evidence type="ECO:0000313" key="8">
    <source>
        <dbReference type="EMBL" id="EMD17169.1"/>
    </source>
</evidence>
<evidence type="ECO:0000256" key="3">
    <source>
        <dbReference type="ARBA" id="ARBA00023235"/>
    </source>
</evidence>
<gene>
    <name evidence="8" type="ORF">HMPREF9943_00540</name>
</gene>
<dbReference type="SMART" id="SM00363">
    <property type="entry name" value="S4"/>
    <property type="match status" value="1"/>
</dbReference>
<dbReference type="BioCyc" id="ECAT999415-HMP:GTTI-560-MONOMER"/>
<dbReference type="PATRIC" id="fig|999415.3.peg.537"/>
<evidence type="ECO:0000256" key="6">
    <source>
        <dbReference type="RuleBase" id="RU362028"/>
    </source>
</evidence>
<dbReference type="GO" id="GO:0120159">
    <property type="term" value="F:rRNA pseudouridine synthase activity"/>
    <property type="evidence" value="ECO:0007669"/>
    <property type="project" value="UniProtKB-ARBA"/>
</dbReference>
<dbReference type="PROSITE" id="PS50889">
    <property type="entry name" value="S4"/>
    <property type="match status" value="1"/>
</dbReference>
<dbReference type="InterPro" id="IPR050188">
    <property type="entry name" value="RluA_PseudoU_synthase"/>
</dbReference>
<evidence type="ECO:0000256" key="4">
    <source>
        <dbReference type="PIRSR" id="PIRSR606225-1"/>
    </source>
</evidence>
<dbReference type="OrthoDB" id="9807829at2"/>
<dbReference type="Proteomes" id="UP000011758">
    <property type="component" value="Unassembled WGS sequence"/>
</dbReference>
<evidence type="ECO:0000259" key="7">
    <source>
        <dbReference type="SMART" id="SM00363"/>
    </source>
</evidence>
<keyword evidence="3 6" id="KW-0413">Isomerase</keyword>
<dbReference type="EMBL" id="AGEJ01000010">
    <property type="protein sequence ID" value="EMD17169.1"/>
    <property type="molecule type" value="Genomic_DNA"/>
</dbReference>
<evidence type="ECO:0000256" key="1">
    <source>
        <dbReference type="ARBA" id="ARBA00000073"/>
    </source>
</evidence>
<dbReference type="InterPro" id="IPR006225">
    <property type="entry name" value="PsdUridine_synth_RluC/D"/>
</dbReference>
<reference evidence="8 9" key="1">
    <citation type="submission" date="2013-02" db="EMBL/GenBank/DDBJ databases">
        <title>The Genome Sequence of Lactobacillus catenaformis F0143.</title>
        <authorList>
            <consortium name="The Broad Institute Genome Sequencing Platform"/>
            <person name="Earl A."/>
            <person name="Ward D."/>
            <person name="Feldgarden M."/>
            <person name="Gevers D."/>
            <person name="Izard J."/>
            <person name="Blanton J.M."/>
            <person name="Mathney J."/>
            <person name="Dewhirst F.E."/>
            <person name="Young S.K."/>
            <person name="Zeng Q."/>
            <person name="Gargeya S."/>
            <person name="Fitzgerald M."/>
            <person name="Haas B."/>
            <person name="Abouelleil A."/>
            <person name="Alvarado L."/>
            <person name="Arachchi H.M."/>
            <person name="Berlin A."/>
            <person name="Chapman S.B."/>
            <person name="Gearin G."/>
            <person name="Goldberg J."/>
            <person name="Griggs A."/>
            <person name="Gujja S."/>
            <person name="Hansen M."/>
            <person name="Heiman D."/>
            <person name="Howarth C."/>
            <person name="Larimer J."/>
            <person name="Lui A."/>
            <person name="MacDonald P.J.P."/>
            <person name="McCowen C."/>
            <person name="Montmayeur A."/>
            <person name="Murphy C."/>
            <person name="Neiman D."/>
            <person name="Pearson M."/>
            <person name="Priest M."/>
            <person name="Roberts A."/>
            <person name="Saif S."/>
            <person name="Shea T."/>
            <person name="Sisk P."/>
            <person name="Stolte C."/>
            <person name="Sykes S."/>
            <person name="Wortman J."/>
            <person name="Nusbaum C."/>
            <person name="Birren B."/>
        </authorList>
    </citation>
    <scope>NUCLEOTIDE SEQUENCE [LARGE SCALE GENOMIC DNA]</scope>
    <source>
        <strain evidence="8 9">OT 569</strain>
    </source>
</reference>
<dbReference type="STRING" id="999415.HMPREF9943_00540"/>
<organism evidence="8 9">
    <name type="scientific">Eggerthia catenaformis OT 569 = DSM 20559</name>
    <dbReference type="NCBI Taxonomy" id="999415"/>
    <lineage>
        <taxon>Bacteria</taxon>
        <taxon>Bacillati</taxon>
        <taxon>Bacillota</taxon>
        <taxon>Erysipelotrichia</taxon>
        <taxon>Erysipelotrichales</taxon>
        <taxon>Coprobacillaceae</taxon>
        <taxon>Eggerthia</taxon>
    </lineage>
</organism>
<dbReference type="Gene3D" id="3.10.290.10">
    <property type="entry name" value="RNA-binding S4 domain"/>
    <property type="match status" value="1"/>
</dbReference>
<dbReference type="Pfam" id="PF00849">
    <property type="entry name" value="PseudoU_synth_2"/>
    <property type="match status" value="1"/>
</dbReference>
<dbReference type="SUPFAM" id="SSF55174">
    <property type="entry name" value="Alpha-L RNA-binding motif"/>
    <property type="match status" value="1"/>
</dbReference>
<dbReference type="RefSeq" id="WP_004801767.1">
    <property type="nucleotide sequence ID" value="NZ_KB446647.1"/>
</dbReference>
<protein>
    <recommendedName>
        <fullName evidence="6">Pseudouridine synthase</fullName>
        <ecNumber evidence="6">5.4.99.-</ecNumber>
    </recommendedName>
</protein>
<keyword evidence="5" id="KW-0694">RNA-binding</keyword>
<comment type="function">
    <text evidence="6">Responsible for synthesis of pseudouridine from uracil.</text>
</comment>
<dbReference type="PANTHER" id="PTHR21600:SF83">
    <property type="entry name" value="PSEUDOURIDYLATE SYNTHASE RPUSD4, MITOCHONDRIAL"/>
    <property type="match status" value="1"/>
</dbReference>
<accession>M2PNK6</accession>
<dbReference type="PANTHER" id="PTHR21600">
    <property type="entry name" value="MITOCHONDRIAL RNA PSEUDOURIDINE SYNTHASE"/>
    <property type="match status" value="1"/>
</dbReference>
<dbReference type="GO" id="GO:0003723">
    <property type="term" value="F:RNA binding"/>
    <property type="evidence" value="ECO:0007669"/>
    <property type="project" value="UniProtKB-KW"/>
</dbReference>
<dbReference type="Pfam" id="PF01479">
    <property type="entry name" value="S4"/>
    <property type="match status" value="1"/>
</dbReference>